<organism evidence="1 2">
    <name type="scientific">Vibrio sagamiensis NBRC 104589</name>
    <dbReference type="NCBI Taxonomy" id="1219064"/>
    <lineage>
        <taxon>Bacteria</taxon>
        <taxon>Pseudomonadati</taxon>
        <taxon>Pseudomonadota</taxon>
        <taxon>Gammaproteobacteria</taxon>
        <taxon>Vibrionales</taxon>
        <taxon>Vibrionaceae</taxon>
        <taxon>Vibrio</taxon>
    </lineage>
</organism>
<accession>A0A511QK42</accession>
<evidence type="ECO:0000313" key="1">
    <source>
        <dbReference type="EMBL" id="GEM77651.1"/>
    </source>
</evidence>
<dbReference type="Proteomes" id="UP000321922">
    <property type="component" value="Unassembled WGS sequence"/>
</dbReference>
<keyword evidence="2" id="KW-1185">Reference proteome</keyword>
<evidence type="ECO:0008006" key="3">
    <source>
        <dbReference type="Google" id="ProtNLM"/>
    </source>
</evidence>
<dbReference type="RefSeq" id="WP_050567446.1">
    <property type="nucleotide sequence ID" value="NZ_BAOJ01000158.1"/>
</dbReference>
<gene>
    <name evidence="1" type="ORF">VSA01S_37630</name>
</gene>
<sequence>MKLVTKDLTQTKVWLSSLERKAVMKVIESSFSNVVPEVYFAKYFEQDDAFKRKLRLYLDNDKVVGFCLITFSSGKSNKDLKVVMIKACAAFIPQYRRGGNTFTYSLYESFKYWLSAPWKKIYYADTMLSPAMYRAIAKNVGVIWPHPNHSTTNALFELFNAKGEFNREESLRCLMYVGRVSKYSDKELASFEKSKKLEIEYYCKLNPDFNKGMALFVIIPVHFKQLLQTAYKMYFRSK</sequence>
<evidence type="ECO:0000313" key="2">
    <source>
        <dbReference type="Proteomes" id="UP000321922"/>
    </source>
</evidence>
<comment type="caution">
    <text evidence="1">The sequence shown here is derived from an EMBL/GenBank/DDBJ whole genome shotgun (WGS) entry which is preliminary data.</text>
</comment>
<reference evidence="1 2" key="1">
    <citation type="submission" date="2019-07" db="EMBL/GenBank/DDBJ databases">
        <title>Whole genome shotgun sequence of Vibrio sagamiensis NBRC 104589.</title>
        <authorList>
            <person name="Hosoyama A."/>
            <person name="Uohara A."/>
            <person name="Ohji S."/>
            <person name="Ichikawa N."/>
        </authorList>
    </citation>
    <scope>NUCLEOTIDE SEQUENCE [LARGE SCALE GENOMIC DNA]</scope>
    <source>
        <strain evidence="1 2">NBRC 104589</strain>
    </source>
</reference>
<name>A0A511QK42_9VIBR</name>
<protein>
    <recommendedName>
        <fullName evidence="3">N-acetyltransferase domain-containing protein</fullName>
    </recommendedName>
</protein>
<dbReference type="AlphaFoldDB" id="A0A511QK42"/>
<proteinExistence type="predicted"/>
<dbReference type="EMBL" id="BJXJ01000079">
    <property type="protein sequence ID" value="GEM77651.1"/>
    <property type="molecule type" value="Genomic_DNA"/>
</dbReference>
<dbReference type="OrthoDB" id="5829538at2"/>